<organism evidence="2 3">
    <name type="scientific">Cohnella fermenti</name>
    <dbReference type="NCBI Taxonomy" id="2565925"/>
    <lineage>
        <taxon>Bacteria</taxon>
        <taxon>Bacillati</taxon>
        <taxon>Bacillota</taxon>
        <taxon>Bacilli</taxon>
        <taxon>Bacillales</taxon>
        <taxon>Paenibacillaceae</taxon>
        <taxon>Cohnella</taxon>
    </lineage>
</organism>
<evidence type="ECO:0000313" key="2">
    <source>
        <dbReference type="EMBL" id="THF73688.1"/>
    </source>
</evidence>
<gene>
    <name evidence="2" type="ORF">E6C55_28300</name>
</gene>
<keyword evidence="3" id="KW-1185">Reference proteome</keyword>
<reference evidence="2 3" key="1">
    <citation type="submission" date="2019-04" db="EMBL/GenBank/DDBJ databases">
        <title>Cohnella sp. nov. isolated from preserved vegetables.</title>
        <authorList>
            <person name="Lin S.-Y."/>
            <person name="Hung M.-H."/>
            <person name="Young C.-C."/>
        </authorList>
    </citation>
    <scope>NUCLEOTIDE SEQUENCE [LARGE SCALE GENOMIC DNA]</scope>
    <source>
        <strain evidence="2 3">CC-MHH1044</strain>
    </source>
</reference>
<accession>A0A4S4BHC9</accession>
<dbReference type="AlphaFoldDB" id="A0A4S4BHC9"/>
<sequence length="69" mass="7273">MNVKFHIRGSASSGGKRQRNGGISEISGFGGGDWLAGLVGLMCAWRVQYVGLFEELDLFDELAGLGGLA</sequence>
<dbReference type="RefSeq" id="WP_136373194.1">
    <property type="nucleotide sequence ID" value="NZ_SSOB01000051.1"/>
</dbReference>
<evidence type="ECO:0000256" key="1">
    <source>
        <dbReference type="SAM" id="MobiDB-lite"/>
    </source>
</evidence>
<feature type="region of interest" description="Disordered" evidence="1">
    <location>
        <begin position="1"/>
        <end position="21"/>
    </location>
</feature>
<proteinExistence type="predicted"/>
<comment type="caution">
    <text evidence="2">The sequence shown here is derived from an EMBL/GenBank/DDBJ whole genome shotgun (WGS) entry which is preliminary data.</text>
</comment>
<evidence type="ECO:0000313" key="3">
    <source>
        <dbReference type="Proteomes" id="UP000310636"/>
    </source>
</evidence>
<protein>
    <submittedName>
        <fullName evidence="2">Uncharacterized protein</fullName>
    </submittedName>
</protein>
<dbReference type="EMBL" id="SSOB01000051">
    <property type="protein sequence ID" value="THF73688.1"/>
    <property type="molecule type" value="Genomic_DNA"/>
</dbReference>
<dbReference type="Proteomes" id="UP000310636">
    <property type="component" value="Unassembled WGS sequence"/>
</dbReference>
<name>A0A4S4BHC9_9BACL</name>